<evidence type="ECO:0000313" key="6">
    <source>
        <dbReference type="Proteomes" id="UP000295499"/>
    </source>
</evidence>
<comment type="caution">
    <text evidence="5">The sequence shown here is derived from an EMBL/GenBank/DDBJ whole genome shotgun (WGS) entry which is preliminary data.</text>
</comment>
<dbReference type="OrthoDB" id="370725at2"/>
<protein>
    <submittedName>
        <fullName evidence="5">DNA recombination protein RmuC</fullName>
    </submittedName>
</protein>
<keyword evidence="3" id="KW-0175">Coiled coil</keyword>
<dbReference type="PANTHER" id="PTHR30563">
    <property type="entry name" value="DNA RECOMBINATION PROTEIN RMUC"/>
    <property type="match status" value="1"/>
</dbReference>
<keyword evidence="6" id="KW-1185">Reference proteome</keyword>
<evidence type="ECO:0000256" key="4">
    <source>
        <dbReference type="ARBA" id="ARBA00023172"/>
    </source>
</evidence>
<sequence length="434" mass="49561">MEIVACVLLLILCVLIIFLIKKSGQGNSQALLDLKDTALFKAEQAFREEKLRLEQEIINLRDDLMLAHSRAVRAEENLNAQLTKQQEQAQYLMELQQKSRMEFEQIATKILDEKTAKFTEVNRSSMDLLLTPLKENIKAFEQKVEKVYKDESDERNTLRGVISQLMLQSKQIQEEAGNLTRALKGDSKKQGNWGELILERVLERSGLVKDREYRVQASLQHAEGNRMQPDVIIDLPDEKHIVVDAKVSLVAYERLVSADTEEDRELFLKQHIVSIKSHIQNLSGKNYHDLYQISSPDFVLLFIPIESSFGLAVQADAELFNYAWDRKVVLVSPSTLLATLRTISSIWKQERQNRNVLEIARLSGSMYDKFVGFLTDMEGIGRNIRQSQESYDKALNKLSTGAGNLSNTAEKIRKLGAKTNKHIDAKFLDHEDTL</sequence>
<evidence type="ECO:0000256" key="2">
    <source>
        <dbReference type="ARBA" id="ARBA00009840"/>
    </source>
</evidence>
<evidence type="ECO:0000256" key="1">
    <source>
        <dbReference type="ARBA" id="ARBA00003416"/>
    </source>
</evidence>
<gene>
    <name evidence="5" type="ORF">CLV32_4474</name>
</gene>
<dbReference type="AlphaFoldDB" id="A0A4R6IE99"/>
<keyword evidence="4" id="KW-0233">DNA recombination</keyword>
<dbReference type="PANTHER" id="PTHR30563:SF0">
    <property type="entry name" value="DNA RECOMBINATION PROTEIN RMUC"/>
    <property type="match status" value="1"/>
</dbReference>
<dbReference type="Proteomes" id="UP000295499">
    <property type="component" value="Unassembled WGS sequence"/>
</dbReference>
<evidence type="ECO:0000256" key="3">
    <source>
        <dbReference type="ARBA" id="ARBA00023054"/>
    </source>
</evidence>
<dbReference type="Pfam" id="PF02646">
    <property type="entry name" value="RmuC"/>
    <property type="match status" value="1"/>
</dbReference>
<comment type="function">
    <text evidence="1">Involved in DNA recombination.</text>
</comment>
<evidence type="ECO:0000313" key="5">
    <source>
        <dbReference type="EMBL" id="TDO19235.1"/>
    </source>
</evidence>
<comment type="similarity">
    <text evidence="2">Belongs to the RmuC family.</text>
</comment>
<dbReference type="RefSeq" id="WP_133559075.1">
    <property type="nucleotide sequence ID" value="NZ_SNWM01000007.1"/>
</dbReference>
<accession>A0A4R6IE99</accession>
<dbReference type="GO" id="GO:0006310">
    <property type="term" value="P:DNA recombination"/>
    <property type="evidence" value="ECO:0007669"/>
    <property type="project" value="UniProtKB-KW"/>
</dbReference>
<organism evidence="5 6">
    <name type="scientific">Pedobacter duraquae</name>
    <dbReference type="NCBI Taxonomy" id="425511"/>
    <lineage>
        <taxon>Bacteria</taxon>
        <taxon>Pseudomonadati</taxon>
        <taxon>Bacteroidota</taxon>
        <taxon>Sphingobacteriia</taxon>
        <taxon>Sphingobacteriales</taxon>
        <taxon>Sphingobacteriaceae</taxon>
        <taxon>Pedobacter</taxon>
    </lineage>
</organism>
<name>A0A4R6IE99_9SPHI</name>
<reference evidence="5 6" key="1">
    <citation type="submission" date="2019-03" db="EMBL/GenBank/DDBJ databases">
        <title>Genomic Encyclopedia of Archaeal and Bacterial Type Strains, Phase II (KMG-II): from individual species to whole genera.</title>
        <authorList>
            <person name="Goeker M."/>
        </authorList>
    </citation>
    <scope>NUCLEOTIDE SEQUENCE [LARGE SCALE GENOMIC DNA]</scope>
    <source>
        <strain evidence="5 6">DSM 19034</strain>
    </source>
</reference>
<proteinExistence type="inferred from homology"/>
<dbReference type="InterPro" id="IPR003798">
    <property type="entry name" value="DNA_recombination_RmuC"/>
</dbReference>
<dbReference type="EMBL" id="SNWM01000007">
    <property type="protein sequence ID" value="TDO19235.1"/>
    <property type="molecule type" value="Genomic_DNA"/>
</dbReference>